<sequence length="219" mass="24693">MSKKKSLGIKLRKFNRSCPITGYKEDSIKIGAPVVVQTDRGVEYGQIVEFKPGSDRTSSQDVRLKKVLRYATSEDIDKAKTLAELEAKATKITLDKIIEYELPIKLASLEYLFDTSRVMIYYKVKDGSKVKSLRELTRDLATSLEARVTLKQISPRDEARFFGGLGPCGKTLCCCAWLDKPRHVTVKMAKEQGLSISPTKTSGMCGRLMCCLEYEYDKR</sequence>
<dbReference type="PANTHER" id="PTHR43830">
    <property type="entry name" value="PROTEIN PSP1"/>
    <property type="match status" value="1"/>
</dbReference>
<dbReference type="InterPro" id="IPR007557">
    <property type="entry name" value="PSP1_C"/>
</dbReference>
<evidence type="ECO:0000313" key="2">
    <source>
        <dbReference type="EMBL" id="PIS28083.1"/>
    </source>
</evidence>
<organism evidence="2 3">
    <name type="scientific">Candidatus Saganbacteria bacterium CG08_land_8_20_14_0_20_45_16</name>
    <dbReference type="NCBI Taxonomy" id="2014293"/>
    <lineage>
        <taxon>Bacteria</taxon>
        <taxon>Bacillati</taxon>
        <taxon>Saganbacteria</taxon>
    </lineage>
</organism>
<dbReference type="GO" id="GO:0005737">
    <property type="term" value="C:cytoplasm"/>
    <property type="evidence" value="ECO:0007669"/>
    <property type="project" value="TreeGrafter"/>
</dbReference>
<proteinExistence type="predicted"/>
<gene>
    <name evidence="2" type="ORF">COT42_08865</name>
</gene>
<name>A0A2H0XT29_UNCSA</name>
<reference evidence="2 3" key="1">
    <citation type="submission" date="2017-09" db="EMBL/GenBank/DDBJ databases">
        <title>Depth-based differentiation of microbial function through sediment-hosted aquifers and enrichment of novel symbionts in the deep terrestrial subsurface.</title>
        <authorList>
            <person name="Probst A.J."/>
            <person name="Ladd B."/>
            <person name="Jarett J.K."/>
            <person name="Geller-Mcgrath D.E."/>
            <person name="Sieber C.M."/>
            <person name="Emerson J.B."/>
            <person name="Anantharaman K."/>
            <person name="Thomas B.C."/>
            <person name="Malmstrom R."/>
            <person name="Stieglmeier M."/>
            <person name="Klingl A."/>
            <person name="Woyke T."/>
            <person name="Ryan C.M."/>
            <person name="Banfield J.F."/>
        </authorList>
    </citation>
    <scope>NUCLEOTIDE SEQUENCE [LARGE SCALE GENOMIC DNA]</scope>
    <source>
        <strain evidence="2">CG08_land_8_20_14_0_20_45_16</strain>
    </source>
</reference>
<evidence type="ECO:0000259" key="1">
    <source>
        <dbReference type="PROSITE" id="PS51411"/>
    </source>
</evidence>
<dbReference type="Proteomes" id="UP000231343">
    <property type="component" value="Unassembled WGS sequence"/>
</dbReference>
<dbReference type="AlphaFoldDB" id="A0A2H0XT29"/>
<dbReference type="EMBL" id="PEYM01000148">
    <property type="protein sequence ID" value="PIS28083.1"/>
    <property type="molecule type" value="Genomic_DNA"/>
</dbReference>
<dbReference type="PANTHER" id="PTHR43830:SF3">
    <property type="entry name" value="PROTEIN PSP1"/>
    <property type="match status" value="1"/>
</dbReference>
<dbReference type="InterPro" id="IPR047767">
    <property type="entry name" value="PSP1-like"/>
</dbReference>
<accession>A0A2H0XT29</accession>
<dbReference type="PROSITE" id="PS51411">
    <property type="entry name" value="PSP1_C"/>
    <property type="match status" value="1"/>
</dbReference>
<comment type="caution">
    <text evidence="2">The sequence shown here is derived from an EMBL/GenBank/DDBJ whole genome shotgun (WGS) entry which is preliminary data.</text>
</comment>
<evidence type="ECO:0000313" key="3">
    <source>
        <dbReference type="Proteomes" id="UP000231343"/>
    </source>
</evidence>
<feature type="domain" description="PSP1 C-terminal" evidence="1">
    <location>
        <begin position="65"/>
        <end position="153"/>
    </location>
</feature>
<protein>
    <submittedName>
        <fullName evidence="2">Stage 0 sporulation protein</fullName>
    </submittedName>
</protein>
<dbReference type="Pfam" id="PF04468">
    <property type="entry name" value="PSP1"/>
    <property type="match status" value="1"/>
</dbReference>
<dbReference type="NCBIfam" id="NF041131">
    <property type="entry name" value="RicT_YaaT_fam"/>
    <property type="match status" value="1"/>
</dbReference>